<dbReference type="InParanoid" id="A0A0H2SHZ5"/>
<evidence type="ECO:0000256" key="8">
    <source>
        <dbReference type="ARBA" id="ARBA00023242"/>
    </source>
</evidence>
<comment type="subunit">
    <text evidence="11">The nucleosome is a histone octamer containing two molecules each of H2A, H2B, H3 and H4 assembled in one H3-H4 heterotetramer and two H2A-H2B heterodimers. The octamer wraps approximately 147 bp of DNA. H2A or its variant H2A.Z forms a heterodimer with H2B. H2A.Z associates with the VPS72/SWC2 subunit of the SWR1 chromatin remodeling complex. Also interacts with RBP1/DNA-directed RNA polymerase II largest subunit.</text>
</comment>
<dbReference type="Pfam" id="PF00125">
    <property type="entry name" value="Histone"/>
    <property type="match status" value="1"/>
</dbReference>
<keyword evidence="6" id="KW-0007">Acetylation</keyword>
<dbReference type="GO" id="GO:0003677">
    <property type="term" value="F:DNA binding"/>
    <property type="evidence" value="ECO:0007669"/>
    <property type="project" value="UniProtKB-KW"/>
</dbReference>
<evidence type="ECO:0000256" key="11">
    <source>
        <dbReference type="ARBA" id="ARBA00063043"/>
    </source>
</evidence>
<dbReference type="Proteomes" id="UP000053477">
    <property type="component" value="Unassembled WGS sequence"/>
</dbReference>
<dbReference type="OrthoDB" id="9421954at2759"/>
<feature type="compositionally biased region" description="Low complexity" evidence="13">
    <location>
        <begin position="16"/>
        <end position="36"/>
    </location>
</feature>
<feature type="domain" description="Core Histone H2A/H2B/H3" evidence="14">
    <location>
        <begin position="26"/>
        <end position="105"/>
    </location>
</feature>
<dbReference type="STRING" id="27342.A0A0H2SHZ5"/>
<dbReference type="InterPro" id="IPR032458">
    <property type="entry name" value="Histone_H2A_CS"/>
</dbReference>
<evidence type="ECO:0000313" key="16">
    <source>
        <dbReference type="EMBL" id="KLO16706.1"/>
    </source>
</evidence>
<dbReference type="GO" id="GO:0030527">
    <property type="term" value="F:structural constituent of chromatin"/>
    <property type="evidence" value="ECO:0007669"/>
    <property type="project" value="InterPro"/>
</dbReference>
<keyword evidence="17" id="KW-1185">Reference proteome</keyword>
<reference evidence="16 17" key="1">
    <citation type="submission" date="2015-04" db="EMBL/GenBank/DDBJ databases">
        <title>Complete genome sequence of Schizopora paradoxa KUC8140, a cosmopolitan wood degrader in East Asia.</title>
        <authorList>
            <consortium name="DOE Joint Genome Institute"/>
            <person name="Min B."/>
            <person name="Park H."/>
            <person name="Jang Y."/>
            <person name="Kim J.-J."/>
            <person name="Kim K.H."/>
            <person name="Pangilinan J."/>
            <person name="Lipzen A."/>
            <person name="Riley R."/>
            <person name="Grigoriev I.V."/>
            <person name="Spatafora J.W."/>
            <person name="Choi I.-G."/>
        </authorList>
    </citation>
    <scope>NUCLEOTIDE SEQUENCE [LARGE SCALE GENOMIC DNA]</scope>
    <source>
        <strain evidence="16 17">KUC8140</strain>
    </source>
</reference>
<dbReference type="PANTHER" id="PTHR23430">
    <property type="entry name" value="HISTONE H2A"/>
    <property type="match status" value="1"/>
</dbReference>
<dbReference type="PROSITE" id="PS00046">
    <property type="entry name" value="HISTONE_H2A"/>
    <property type="match status" value="1"/>
</dbReference>
<dbReference type="SUPFAM" id="SSF47113">
    <property type="entry name" value="Histone-fold"/>
    <property type="match status" value="1"/>
</dbReference>
<evidence type="ECO:0000256" key="1">
    <source>
        <dbReference type="ARBA" id="ARBA00004123"/>
    </source>
</evidence>
<dbReference type="FunFam" id="1.10.20.10:FF:000005">
    <property type="entry name" value="Histone H2A"/>
    <property type="match status" value="1"/>
</dbReference>
<dbReference type="GO" id="GO:0046982">
    <property type="term" value="F:protein heterodimerization activity"/>
    <property type="evidence" value="ECO:0007669"/>
    <property type="project" value="InterPro"/>
</dbReference>
<proteinExistence type="inferred from homology"/>
<dbReference type="SMART" id="SM00414">
    <property type="entry name" value="H2A"/>
    <property type="match status" value="1"/>
</dbReference>
<evidence type="ECO:0000256" key="3">
    <source>
        <dbReference type="ARBA" id="ARBA00010691"/>
    </source>
</evidence>
<evidence type="ECO:0000256" key="13">
    <source>
        <dbReference type="SAM" id="MobiDB-lite"/>
    </source>
</evidence>
<dbReference type="CDD" id="cd00074">
    <property type="entry name" value="HFD_H2A"/>
    <property type="match status" value="1"/>
</dbReference>
<keyword evidence="4 12" id="KW-0158">Chromosome</keyword>
<dbReference type="InterPro" id="IPR009072">
    <property type="entry name" value="Histone-fold"/>
</dbReference>
<accession>A0A0H2SHZ5</accession>
<dbReference type="Gene3D" id="1.10.20.10">
    <property type="entry name" value="Histone, subunit A"/>
    <property type="match status" value="1"/>
</dbReference>
<dbReference type="GO" id="GO:0000786">
    <property type="term" value="C:nucleosome"/>
    <property type="evidence" value="ECO:0007669"/>
    <property type="project" value="UniProtKB-KW"/>
</dbReference>
<dbReference type="EMBL" id="KQ085913">
    <property type="protein sequence ID" value="KLO16706.1"/>
    <property type="molecule type" value="Genomic_DNA"/>
</dbReference>
<comment type="subcellular location">
    <subcellularLocation>
        <location evidence="2">Chromosome</location>
    </subcellularLocation>
    <subcellularLocation>
        <location evidence="1 12">Nucleus</location>
    </subcellularLocation>
</comment>
<dbReference type="InterPro" id="IPR032454">
    <property type="entry name" value="Histone_H2A_C"/>
</dbReference>
<feature type="domain" description="Histone H2A C-terminal" evidence="15">
    <location>
        <begin position="107"/>
        <end position="139"/>
    </location>
</feature>
<feature type="region of interest" description="Disordered" evidence="13">
    <location>
        <begin position="1"/>
        <end position="36"/>
    </location>
</feature>
<name>A0A0H2SHZ5_9AGAM</name>
<dbReference type="PRINTS" id="PR00620">
    <property type="entry name" value="HISTONEH2A"/>
</dbReference>
<dbReference type="AlphaFoldDB" id="A0A0H2SHZ5"/>
<keyword evidence="5" id="KW-0156">Chromatin regulator</keyword>
<evidence type="ECO:0000256" key="12">
    <source>
        <dbReference type="RuleBase" id="RU003767"/>
    </source>
</evidence>
<sequence length="144" mass="15365">MPPKQASGGKSRSSDAATANQSGAAKAAAQTRSQKAGLQFPVGRIHRYLKQRTQHNVRIGAKAAVYTAAILEYLTAEVLELAGNASKDMRVKRITPRHLQLAIRGDEELDMLVRATIAGGGVMPFIHKSLTMSGKSAKKQVEGA</sequence>
<evidence type="ECO:0000256" key="2">
    <source>
        <dbReference type="ARBA" id="ARBA00004286"/>
    </source>
</evidence>
<evidence type="ECO:0000256" key="7">
    <source>
        <dbReference type="ARBA" id="ARBA00023125"/>
    </source>
</evidence>
<evidence type="ECO:0000259" key="15">
    <source>
        <dbReference type="Pfam" id="PF16211"/>
    </source>
</evidence>
<protein>
    <recommendedName>
        <fullName evidence="12">Histone H2A</fullName>
    </recommendedName>
</protein>
<keyword evidence="9 12" id="KW-0544">Nucleosome core</keyword>
<dbReference type="InterPro" id="IPR007125">
    <property type="entry name" value="H2A/H2B/H3"/>
</dbReference>
<evidence type="ECO:0000256" key="10">
    <source>
        <dbReference type="ARBA" id="ARBA00037526"/>
    </source>
</evidence>
<keyword evidence="8 12" id="KW-0539">Nucleus</keyword>
<evidence type="ECO:0000256" key="6">
    <source>
        <dbReference type="ARBA" id="ARBA00022990"/>
    </source>
</evidence>
<organism evidence="16 17">
    <name type="scientific">Schizopora paradoxa</name>
    <dbReference type="NCBI Taxonomy" id="27342"/>
    <lineage>
        <taxon>Eukaryota</taxon>
        <taxon>Fungi</taxon>
        <taxon>Dikarya</taxon>
        <taxon>Basidiomycota</taxon>
        <taxon>Agaricomycotina</taxon>
        <taxon>Agaricomycetes</taxon>
        <taxon>Hymenochaetales</taxon>
        <taxon>Schizoporaceae</taxon>
        <taxon>Schizopora</taxon>
    </lineage>
</organism>
<dbReference type="Pfam" id="PF16211">
    <property type="entry name" value="Histone_H2A_C"/>
    <property type="match status" value="1"/>
</dbReference>
<gene>
    <name evidence="16" type="ORF">SCHPADRAFT_901343</name>
</gene>
<dbReference type="GO" id="GO:0005634">
    <property type="term" value="C:nucleus"/>
    <property type="evidence" value="ECO:0007669"/>
    <property type="project" value="UniProtKB-SubCell"/>
</dbReference>
<evidence type="ECO:0000256" key="9">
    <source>
        <dbReference type="ARBA" id="ARBA00023269"/>
    </source>
</evidence>
<evidence type="ECO:0000256" key="4">
    <source>
        <dbReference type="ARBA" id="ARBA00022454"/>
    </source>
</evidence>
<dbReference type="InterPro" id="IPR002119">
    <property type="entry name" value="Histone_H2A"/>
</dbReference>
<evidence type="ECO:0000256" key="5">
    <source>
        <dbReference type="ARBA" id="ARBA00022853"/>
    </source>
</evidence>
<evidence type="ECO:0000313" key="17">
    <source>
        <dbReference type="Proteomes" id="UP000053477"/>
    </source>
</evidence>
<comment type="similarity">
    <text evidence="3 12">Belongs to the histone H2A family.</text>
</comment>
<comment type="function">
    <text evidence="10">Variant histone H2A which can replace H2A in some nucleosomes. Nucleosomes wrap and compact DNA into chromatin, limiting DNA accessibility to the cellular machineries which require DNA as a template. Histones thereby play a central role in transcription regulation, DNA repair, DNA replication and chromosomal stability. DNA accessibility is regulated via a complex set of post-translational modifications of histones, also called histone code, and nucleosome remodeling. This variant is enriched at promoters, it may keep them in a repressed state until the appropriate activation signal is received. Near telomeres, it may counteract gene silencing caused by the spread of heterochromatin proteins. Required for the RNA polymerase II and SPT15/TBP recruitment to the target genes. Involved in chromosome stability.</text>
</comment>
<keyword evidence="7 12" id="KW-0238">DNA-binding</keyword>
<dbReference type="FunCoup" id="A0A0H2SHZ5">
    <property type="interactions" value="413"/>
</dbReference>
<evidence type="ECO:0000259" key="14">
    <source>
        <dbReference type="Pfam" id="PF00125"/>
    </source>
</evidence>
<dbReference type="GO" id="GO:0006325">
    <property type="term" value="P:chromatin organization"/>
    <property type="evidence" value="ECO:0007669"/>
    <property type="project" value="UniProtKB-KW"/>
</dbReference>